<dbReference type="EMBL" id="CM003613">
    <property type="protein sequence ID" value="KYP55810.1"/>
    <property type="molecule type" value="Genomic_DNA"/>
</dbReference>
<dbReference type="GO" id="GO:0003680">
    <property type="term" value="F:minor groove of adenine-thymine-rich DNA binding"/>
    <property type="evidence" value="ECO:0007669"/>
    <property type="project" value="InterPro"/>
</dbReference>
<dbReference type="AlphaFoldDB" id="A0A151SLW7"/>
<evidence type="ECO:0000256" key="4">
    <source>
        <dbReference type="ARBA" id="ARBA00023242"/>
    </source>
</evidence>
<accession>A0A151SLW7</accession>
<evidence type="ECO:0000313" key="8">
    <source>
        <dbReference type="Proteomes" id="UP000075243"/>
    </source>
</evidence>
<dbReference type="PANTHER" id="PTHR31100">
    <property type="entry name" value="AT-HOOK MOTIF NUCLEAR-LOCALIZED PROTEIN 15"/>
    <property type="match status" value="1"/>
</dbReference>
<feature type="compositionally biased region" description="Low complexity" evidence="5">
    <location>
        <begin position="1"/>
        <end position="11"/>
    </location>
</feature>
<dbReference type="STRING" id="3821.A0A151SLW7"/>
<dbReference type="Pfam" id="PF03479">
    <property type="entry name" value="PCC"/>
    <property type="match status" value="1"/>
</dbReference>
<sequence>MSLSSSDSDSLALFQHQLTPPAGKRQRGRPAGSKNKPKPNALPTTKPAAADESAKFVLIDVPQGADVIESIVELAQREQVSVTILNGSGAGASVTLQHAPRGSTTFTLHGPFSLVSFSGTFVYGGGDGDSPPPRMDFGVNLSNPEGQIFGGVVRGRVVAGEDVKLTVSTFKDPEVYKFRSENGEASY</sequence>
<evidence type="ECO:0000256" key="3">
    <source>
        <dbReference type="ARBA" id="ARBA00023163"/>
    </source>
</evidence>
<dbReference type="Gramene" id="C.cajan_01985.t">
    <property type="protein sequence ID" value="C.cajan_01985.t.cds1"/>
    <property type="gene ID" value="C.cajan_01985"/>
</dbReference>
<dbReference type="OMA" id="DVMECIS"/>
<dbReference type="Gene3D" id="3.30.1330.80">
    <property type="entry name" value="Hypothetical protein, similar to alpha- acetolactate decarboxylase, domain 2"/>
    <property type="match status" value="1"/>
</dbReference>
<dbReference type="Proteomes" id="UP000075243">
    <property type="component" value="Chromosome 11"/>
</dbReference>
<evidence type="ECO:0000256" key="2">
    <source>
        <dbReference type="ARBA" id="ARBA00023125"/>
    </source>
</evidence>
<dbReference type="PANTHER" id="PTHR31100:SF63">
    <property type="entry name" value="AT-HOOK MOTIF NUCLEAR-LOCALIZED PROTEIN"/>
    <property type="match status" value="1"/>
</dbReference>
<dbReference type="GO" id="GO:0003700">
    <property type="term" value="F:DNA-binding transcription factor activity"/>
    <property type="evidence" value="ECO:0007669"/>
    <property type="project" value="TreeGrafter"/>
</dbReference>
<evidence type="ECO:0000256" key="5">
    <source>
        <dbReference type="SAM" id="MobiDB-lite"/>
    </source>
</evidence>
<keyword evidence="1" id="KW-0805">Transcription regulation</keyword>
<feature type="region of interest" description="Disordered" evidence="5">
    <location>
        <begin position="1"/>
        <end position="49"/>
    </location>
</feature>
<keyword evidence="8" id="KW-1185">Reference proteome</keyword>
<gene>
    <name evidence="7" type="ORF">KK1_002035</name>
</gene>
<dbReference type="InterPro" id="IPR014476">
    <property type="entry name" value="AHL15-29"/>
</dbReference>
<evidence type="ECO:0000313" key="7">
    <source>
        <dbReference type="EMBL" id="KYP55810.1"/>
    </source>
</evidence>
<evidence type="ECO:0000256" key="1">
    <source>
        <dbReference type="ARBA" id="ARBA00023015"/>
    </source>
</evidence>
<proteinExistence type="predicted"/>
<keyword evidence="4" id="KW-0539">Nucleus</keyword>
<reference evidence="7 8" key="1">
    <citation type="journal article" date="2012" name="Nat. Biotechnol.">
        <title>Draft genome sequence of pigeonpea (Cajanus cajan), an orphan legume crop of resource-poor farmers.</title>
        <authorList>
            <person name="Varshney R.K."/>
            <person name="Chen W."/>
            <person name="Li Y."/>
            <person name="Bharti A.K."/>
            <person name="Saxena R.K."/>
            <person name="Schlueter J.A."/>
            <person name="Donoghue M.T."/>
            <person name="Azam S."/>
            <person name="Fan G."/>
            <person name="Whaley A.M."/>
            <person name="Farmer A.D."/>
            <person name="Sheridan J."/>
            <person name="Iwata A."/>
            <person name="Tuteja R."/>
            <person name="Penmetsa R.V."/>
            <person name="Wu W."/>
            <person name="Upadhyaya H.D."/>
            <person name="Yang S.P."/>
            <person name="Shah T."/>
            <person name="Saxena K.B."/>
            <person name="Michael T."/>
            <person name="McCombie W.R."/>
            <person name="Yang B."/>
            <person name="Zhang G."/>
            <person name="Yang H."/>
            <person name="Wang J."/>
            <person name="Spillane C."/>
            <person name="Cook D.R."/>
            <person name="May G.D."/>
            <person name="Xu X."/>
            <person name="Jackson S.A."/>
        </authorList>
    </citation>
    <scope>NUCLEOTIDE SEQUENCE [LARGE SCALE GENOMIC DNA]</scope>
    <source>
        <strain evidence="8">cv. Asha</strain>
    </source>
</reference>
<organism evidence="7 8">
    <name type="scientific">Cajanus cajan</name>
    <name type="common">Pigeon pea</name>
    <name type="synonym">Cajanus indicus</name>
    <dbReference type="NCBI Taxonomy" id="3821"/>
    <lineage>
        <taxon>Eukaryota</taxon>
        <taxon>Viridiplantae</taxon>
        <taxon>Streptophyta</taxon>
        <taxon>Embryophyta</taxon>
        <taxon>Tracheophyta</taxon>
        <taxon>Spermatophyta</taxon>
        <taxon>Magnoliopsida</taxon>
        <taxon>eudicotyledons</taxon>
        <taxon>Gunneridae</taxon>
        <taxon>Pentapetalae</taxon>
        <taxon>rosids</taxon>
        <taxon>fabids</taxon>
        <taxon>Fabales</taxon>
        <taxon>Fabaceae</taxon>
        <taxon>Papilionoideae</taxon>
        <taxon>50 kb inversion clade</taxon>
        <taxon>NPAAA clade</taxon>
        <taxon>indigoferoid/millettioid clade</taxon>
        <taxon>Phaseoleae</taxon>
        <taxon>Cajanus</taxon>
    </lineage>
</organism>
<dbReference type="GO" id="GO:0005634">
    <property type="term" value="C:nucleus"/>
    <property type="evidence" value="ECO:0007669"/>
    <property type="project" value="TreeGrafter"/>
</dbReference>
<keyword evidence="3" id="KW-0804">Transcription</keyword>
<dbReference type="InterPro" id="IPR005175">
    <property type="entry name" value="PPC_dom"/>
</dbReference>
<name>A0A151SLW7_CAJCA</name>
<protein>
    <submittedName>
        <fullName evidence="7">DNA-binding protein ESCAROLA</fullName>
    </submittedName>
</protein>
<dbReference type="CDD" id="cd11378">
    <property type="entry name" value="DUF296"/>
    <property type="match status" value="1"/>
</dbReference>
<dbReference type="SUPFAM" id="SSF117856">
    <property type="entry name" value="AF0104/ALDC/Ptd012-like"/>
    <property type="match status" value="1"/>
</dbReference>
<keyword evidence="2 7" id="KW-0238">DNA-binding</keyword>
<evidence type="ECO:0000259" key="6">
    <source>
        <dbReference type="PROSITE" id="PS51742"/>
    </source>
</evidence>
<dbReference type="PROSITE" id="PS51742">
    <property type="entry name" value="PPC"/>
    <property type="match status" value="1"/>
</dbReference>
<feature type="domain" description="PPC" evidence="6">
    <location>
        <begin position="51"/>
        <end position="187"/>
    </location>
</feature>